<sequence>MKKDTTQLFLEGMNRVVNVREYENRSIAEDVVEGLLYSFSLGPSSANCQPWELFIPREEAQLEKIVQATLDPFLTEKSYGAQGWISKAPFVAIVLMEKRRSQTRIGEKGDRFAAEDIFSAIQNFRLIADTHDLATSVVREFDPLRLNESLELPWYVEPLAILTAGYTQAELEIPERLQINDFVHWGRWQ</sequence>
<dbReference type="Proteomes" id="UP001235840">
    <property type="component" value="Unassembled WGS sequence"/>
</dbReference>
<dbReference type="Gene3D" id="3.40.109.10">
    <property type="entry name" value="NADH Oxidase"/>
    <property type="match status" value="1"/>
</dbReference>
<name>A0ABT9VYM8_9BACI</name>
<keyword evidence="5" id="KW-1185">Reference proteome</keyword>
<protein>
    <submittedName>
        <fullName evidence="4">5,6-dimethylbenzimidazole synthase</fullName>
        <ecNumber evidence="4">1.13.11.79</ecNumber>
    </submittedName>
</protein>
<evidence type="ECO:0000256" key="2">
    <source>
        <dbReference type="ARBA" id="ARBA00023002"/>
    </source>
</evidence>
<evidence type="ECO:0000259" key="3">
    <source>
        <dbReference type="Pfam" id="PF00881"/>
    </source>
</evidence>
<dbReference type="InterPro" id="IPR000415">
    <property type="entry name" value="Nitroreductase-like"/>
</dbReference>
<organism evidence="4 5">
    <name type="scientific">Caldalkalibacillus horti</name>
    <dbReference type="NCBI Taxonomy" id="77523"/>
    <lineage>
        <taxon>Bacteria</taxon>
        <taxon>Bacillati</taxon>
        <taxon>Bacillota</taxon>
        <taxon>Bacilli</taxon>
        <taxon>Bacillales</taxon>
        <taxon>Bacillaceae</taxon>
        <taxon>Caldalkalibacillus</taxon>
    </lineage>
</organism>
<dbReference type="Pfam" id="PF00881">
    <property type="entry name" value="Nitroreductase"/>
    <property type="match status" value="1"/>
</dbReference>
<comment type="similarity">
    <text evidence="1">Belongs to the nitroreductase family.</text>
</comment>
<comment type="caution">
    <text evidence="4">The sequence shown here is derived from an EMBL/GenBank/DDBJ whole genome shotgun (WGS) entry which is preliminary data.</text>
</comment>
<accession>A0ABT9VYM8</accession>
<reference evidence="4 5" key="1">
    <citation type="submission" date="2023-07" db="EMBL/GenBank/DDBJ databases">
        <title>Genomic Encyclopedia of Type Strains, Phase IV (KMG-IV): sequencing the most valuable type-strain genomes for metagenomic binning, comparative biology and taxonomic classification.</title>
        <authorList>
            <person name="Goeker M."/>
        </authorList>
    </citation>
    <scope>NUCLEOTIDE SEQUENCE [LARGE SCALE GENOMIC DNA]</scope>
    <source>
        <strain evidence="4 5">DSM 12751</strain>
    </source>
</reference>
<evidence type="ECO:0000313" key="4">
    <source>
        <dbReference type="EMBL" id="MDQ0165932.1"/>
    </source>
</evidence>
<dbReference type="SUPFAM" id="SSF55469">
    <property type="entry name" value="FMN-dependent nitroreductase-like"/>
    <property type="match status" value="1"/>
</dbReference>
<gene>
    <name evidence="4" type="ORF">J2S11_001833</name>
</gene>
<dbReference type="CDD" id="cd02062">
    <property type="entry name" value="Nitro_FMN_reductase"/>
    <property type="match status" value="1"/>
</dbReference>
<dbReference type="PANTHER" id="PTHR43673:SF10">
    <property type="entry name" value="NADH DEHYDROGENASE_NAD(P)H NITROREDUCTASE XCC3605-RELATED"/>
    <property type="match status" value="1"/>
</dbReference>
<dbReference type="EC" id="1.13.11.79" evidence="4"/>
<dbReference type="InterPro" id="IPR029479">
    <property type="entry name" value="Nitroreductase"/>
</dbReference>
<dbReference type="EMBL" id="JAUSTY010000006">
    <property type="protein sequence ID" value="MDQ0165932.1"/>
    <property type="molecule type" value="Genomic_DNA"/>
</dbReference>
<feature type="domain" description="Nitroreductase" evidence="3">
    <location>
        <begin position="19"/>
        <end position="166"/>
    </location>
</feature>
<proteinExistence type="inferred from homology"/>
<dbReference type="RefSeq" id="WP_307393675.1">
    <property type="nucleotide sequence ID" value="NZ_BAAADK010000032.1"/>
</dbReference>
<evidence type="ECO:0000313" key="5">
    <source>
        <dbReference type="Proteomes" id="UP001235840"/>
    </source>
</evidence>
<evidence type="ECO:0000256" key="1">
    <source>
        <dbReference type="ARBA" id="ARBA00007118"/>
    </source>
</evidence>
<dbReference type="PANTHER" id="PTHR43673">
    <property type="entry name" value="NAD(P)H NITROREDUCTASE YDGI-RELATED"/>
    <property type="match status" value="1"/>
</dbReference>
<dbReference type="GO" id="GO:0102919">
    <property type="term" value="F:5,6-dimethylbenzimidazole synthase activity"/>
    <property type="evidence" value="ECO:0007669"/>
    <property type="project" value="UniProtKB-EC"/>
</dbReference>
<keyword evidence="2 4" id="KW-0560">Oxidoreductase</keyword>